<comment type="caution">
    <text evidence="19">The sequence shown here is derived from an EMBL/GenBank/DDBJ whole genome shotgun (WGS) entry which is preliminary data.</text>
</comment>
<feature type="binding site" evidence="16">
    <location>
        <begin position="20"/>
        <end position="27"/>
    </location>
    <ligand>
        <name>ATP</name>
        <dbReference type="ChEBI" id="CHEBI:30616"/>
    </ligand>
</feature>
<comment type="catalytic activity">
    <reaction evidence="13 15">
        <text>Couples ATP hydrolysis with the unwinding of duplex DNA by translocating in the 3'-5' direction.</text>
        <dbReference type="EC" id="5.6.2.4"/>
    </reaction>
</comment>
<comment type="catalytic activity">
    <reaction evidence="14 15">
        <text>ATP + H2O = ADP + phosphate + H(+)</text>
        <dbReference type="Rhea" id="RHEA:13065"/>
        <dbReference type="ChEBI" id="CHEBI:15377"/>
        <dbReference type="ChEBI" id="CHEBI:15378"/>
        <dbReference type="ChEBI" id="CHEBI:30616"/>
        <dbReference type="ChEBI" id="CHEBI:43474"/>
        <dbReference type="ChEBI" id="CHEBI:456216"/>
        <dbReference type="EC" id="5.6.2.4"/>
    </reaction>
</comment>
<name>A0ABV7HCS2_9GAMM</name>
<comment type="function">
    <text evidence="15">A helicase/nuclease that prepares dsDNA breaks (DSB) for recombinational DNA repair. Binds to DSBs and unwinds DNA via a highly rapid and processive ATP-dependent bidirectional helicase activity. Unwinds dsDNA until it encounters a Chi (crossover hotspot instigator) sequence from the 3' direction. Cuts ssDNA a few nucleotides 3' to the Chi site. The properties and activities of the enzyme are changed at Chi. The Chi-altered holoenzyme produces a long 3'-ssDNA overhang and facilitates RecA-binding to the ssDNA for homologous DNA recombination and repair. Holoenzyme degrades any linearized DNA that is unable to undergo homologous recombination. In the holoenzyme this subunit contributes ATPase, 3'-5' helicase, exonuclease activity and loads RecA onto ssDNA.</text>
</comment>
<comment type="miscellaneous">
    <text evidence="15">In the RecBCD complex, RecB has a slow 3'-5' helicase, an exonuclease activity and loads RecA onto ssDNA, RecD has a fast 5'-3' helicase activity, while RecC stimulates the ATPase and processivity of the RecB helicase and contributes to recognition of the Chi site.</text>
</comment>
<keyword evidence="6 15" id="KW-0347">Helicase</keyword>
<dbReference type="GO" id="GO:0008854">
    <property type="term" value="F:exodeoxyribonuclease V activity"/>
    <property type="evidence" value="ECO:0007669"/>
    <property type="project" value="UniProtKB-EC"/>
</dbReference>
<gene>
    <name evidence="15 19" type="primary">recB</name>
    <name evidence="19" type="ORF">ACFOEK_11560</name>
</gene>
<dbReference type="Gene3D" id="3.40.50.300">
    <property type="entry name" value="P-loop containing nucleotide triphosphate hydrolases"/>
    <property type="match status" value="2"/>
</dbReference>
<dbReference type="SUPFAM" id="SSF52980">
    <property type="entry name" value="Restriction endonuclease-like"/>
    <property type="match status" value="1"/>
</dbReference>
<feature type="binding site" evidence="15">
    <location>
        <position position="1202"/>
    </location>
    <ligand>
        <name>Mg(2+)</name>
        <dbReference type="ChEBI" id="CHEBI:18420"/>
    </ligand>
</feature>
<keyword evidence="10 15" id="KW-0238">DNA-binding</keyword>
<protein>
    <recommendedName>
        <fullName evidence="15">RecBCD enzyme subunit RecB</fullName>
        <ecNumber evidence="15">3.1.11.5</ecNumber>
        <ecNumber evidence="15">5.6.2.4</ecNumber>
    </recommendedName>
    <alternativeName>
        <fullName evidence="15">DNA 3'-5' helicase subunit RecB</fullName>
    </alternativeName>
    <alternativeName>
        <fullName evidence="15">Exonuclease V subunit RecB</fullName>
        <shortName evidence="15">ExoV subunit RecB</shortName>
    </alternativeName>
    <alternativeName>
        <fullName evidence="15">Helicase/nuclease RecBCD subunit RecB</fullName>
    </alternativeName>
</protein>
<dbReference type="InterPro" id="IPR014016">
    <property type="entry name" value="UvrD-like_ATP-bd"/>
</dbReference>
<evidence type="ECO:0000256" key="8">
    <source>
        <dbReference type="ARBA" id="ARBA00022840"/>
    </source>
</evidence>
<dbReference type="InterPro" id="IPR011604">
    <property type="entry name" value="PDDEXK-like_dom_sf"/>
</dbReference>
<evidence type="ECO:0000256" key="9">
    <source>
        <dbReference type="ARBA" id="ARBA00022842"/>
    </source>
</evidence>
<evidence type="ECO:0000256" key="12">
    <source>
        <dbReference type="ARBA" id="ARBA00023235"/>
    </source>
</evidence>
<feature type="region of interest" description="DNA-binding and helicase activity, interacts with RecC" evidence="15">
    <location>
        <begin position="1"/>
        <end position="914"/>
    </location>
</feature>
<feature type="region of interest" description="Nuclease activity, interacts with RecD and RecA" evidence="15">
    <location>
        <begin position="950"/>
        <end position="1350"/>
    </location>
</feature>
<keyword evidence="9 15" id="KW-0460">Magnesium</keyword>
<keyword evidence="8 15" id="KW-0067">ATP-binding</keyword>
<feature type="domain" description="UvrD-like helicase ATP-binding" evidence="17">
    <location>
        <begin position="1"/>
        <end position="489"/>
    </location>
</feature>
<dbReference type="CDD" id="cd22352">
    <property type="entry name" value="RecB_C-like"/>
    <property type="match status" value="1"/>
</dbReference>
<feature type="binding site" evidence="15">
    <location>
        <position position="1038"/>
    </location>
    <ligand>
        <name>Mg(2+)</name>
        <dbReference type="ChEBI" id="CHEBI:18420"/>
    </ligand>
</feature>
<keyword evidence="2 15" id="KW-0479">Metal-binding</keyword>
<dbReference type="InterPro" id="IPR011335">
    <property type="entry name" value="Restrct_endonuc-II-like"/>
</dbReference>
<organism evidence="19 20">
    <name type="scientific">Litoribrevibacter euphylliae</name>
    <dbReference type="NCBI Taxonomy" id="1834034"/>
    <lineage>
        <taxon>Bacteria</taxon>
        <taxon>Pseudomonadati</taxon>
        <taxon>Pseudomonadota</taxon>
        <taxon>Gammaproteobacteria</taxon>
        <taxon>Oceanospirillales</taxon>
        <taxon>Oceanospirillaceae</taxon>
        <taxon>Litoribrevibacter</taxon>
    </lineage>
</organism>
<keyword evidence="7 15" id="KW-0269">Exonuclease</keyword>
<evidence type="ECO:0000256" key="1">
    <source>
        <dbReference type="ARBA" id="ARBA00022722"/>
    </source>
</evidence>
<evidence type="ECO:0000256" key="15">
    <source>
        <dbReference type="HAMAP-Rule" id="MF_01485"/>
    </source>
</evidence>
<dbReference type="InterPro" id="IPR027417">
    <property type="entry name" value="P-loop_NTPase"/>
</dbReference>
<evidence type="ECO:0000256" key="16">
    <source>
        <dbReference type="PROSITE-ProRule" id="PRU00560"/>
    </source>
</evidence>
<accession>A0ABV7HCS2</accession>
<dbReference type="Pfam" id="PF12705">
    <property type="entry name" value="PDDEXK_1"/>
    <property type="match status" value="1"/>
</dbReference>
<keyword evidence="20" id="KW-1185">Reference proteome</keyword>
<dbReference type="PANTHER" id="PTHR11070:SF23">
    <property type="entry name" value="RECBCD ENZYME SUBUNIT RECB"/>
    <property type="match status" value="1"/>
</dbReference>
<dbReference type="Pfam" id="PF13361">
    <property type="entry name" value="UvrD_C"/>
    <property type="match status" value="1"/>
</dbReference>
<evidence type="ECO:0000256" key="5">
    <source>
        <dbReference type="ARBA" id="ARBA00022801"/>
    </source>
</evidence>
<dbReference type="PROSITE" id="PS51198">
    <property type="entry name" value="UVRD_HELICASE_ATP_BIND"/>
    <property type="match status" value="1"/>
</dbReference>
<dbReference type="SUPFAM" id="SSF52540">
    <property type="entry name" value="P-loop containing nucleoside triphosphate hydrolases"/>
    <property type="match status" value="1"/>
</dbReference>
<dbReference type="InterPro" id="IPR014017">
    <property type="entry name" value="DNA_helicase_UvrD-like_C"/>
</dbReference>
<evidence type="ECO:0000256" key="3">
    <source>
        <dbReference type="ARBA" id="ARBA00022741"/>
    </source>
</evidence>
<keyword evidence="12 15" id="KW-0413">Isomerase</keyword>
<dbReference type="InterPro" id="IPR000212">
    <property type="entry name" value="DNA_helicase_UvrD/REP"/>
</dbReference>
<sequence length="1350" mass="152983">MAISLNPMTFPLYGERLIEASAGTGKTYTITSLYLRLLLGHGVPSSDDVPHTNDEIPTAFSRKLLVDEILVVTFTEAATQELKDRIRKRIKEARKAFEQYLDDQVVSGDPALKTLIQEVADTKDAITTLRYAERQMDEAAIFTIHGFCIRMLQQHAFESGNLFNVQMCDDDRELKYQAVKDYWRQQFYPLPKALIKVVLECWSTPDELLNEIGYLLSDTPLSFLQDYSIDDIEIAHQTYLQQIDTFKQTLGVGLAELHSSILADVQAKQLDGRSFSKNNVAKWAASVERWASEPTCGYLIPKELEHFGKSKLEAKAKGALTVDWNLAESIQSFVDQPPELKPALKQHAIKVCREIYKRQKSQRGLLTFDDQISTMARALSSEGLTNENTTNVVDAKTGFAFAQKLRQQFPVAMVDEFQDTDQSQYQIFSRIYGRRHSSSKGDREDVGLFMIGDPKQAIYAFRGGDIFTYMKARKNVADHYTLDTNWRSSAAMVASVNQMFDCAESAFIYDQDIPFDPVNSSSKAKHMHWSISGDIQPALCLWQPDTNELLPKDSDYLSMMTEATANEVARLLTLSDQKTLTLNSEMGEKVLAPSSIAILVRNFGQAQRIRSALAERGIASVYSSDRSSVFEQQEAKVLLRVLKAALMPESESLVKAAIGSDLFGWRVSQLNRLNEDELIWEQLVMQFKQFHQVWLTQGVLPAFHQLMLEQQVALHLSTQVNGERRLTDLLHLCELLQNQSKSVESQYALVSWLEERIQQPNQNSQEQQLRLESEDNLVKVVTYHKSKGLEYDVVFAPFVSYFWPNNRQGVSITHDDEGNSLVDVTDQHKAEVAKERIAEDIRLLYVTLTRSIYACYLGLPGLMAGTKTKPDPKICPKYMSETGLGWLVGQGKAVTPDMLEDVIQQWLSLQSEHSTIRRSLPNLTYTEYEPPEKAIPELSANQFNSRIDYNWWVTSYSRLVSENHHVAITLPTMADDQEGANSALSSDYDASVETKGEDANLPDLHQEHLEPLYQPEDVTFAYDIHHFPKGAEAGTFLHLLFESIEFQECESEETRETIQELLTVSPLSHQLVERELPSYRLLGKTEQEADELKNKVIERWVDVLHSMIINVLAKPLQQGDDAGSTDFDLPILMNTASEQRLVEMEFLIPFTELDCQSVNRIIQQDRLTARAQQGLTFSNVQGMLKGFIDLIFEANGKFYVLDWKSNYLGVDAEAYTQSAMQDAMLGHRYDFQYQLYTLALHRYLKSRLSDYDYDIHIGGAYYVFLRGVTGNEETSSPFDTASESGVFFTKAPKAMIEALDQLFSGQAVEHPDKPILTDERKLAVSEDDVFGDDVFENTGISTSGDQGELF</sequence>
<dbReference type="Gene3D" id="1.10.3170.10">
    <property type="entry name" value="Recbcd, chain B, domain 2"/>
    <property type="match status" value="1"/>
</dbReference>
<evidence type="ECO:0000259" key="17">
    <source>
        <dbReference type="PROSITE" id="PS51198"/>
    </source>
</evidence>
<evidence type="ECO:0000256" key="14">
    <source>
        <dbReference type="ARBA" id="ARBA00048988"/>
    </source>
</evidence>
<feature type="active site" description="For nuclease activity" evidence="15">
    <location>
        <position position="1202"/>
    </location>
</feature>
<dbReference type="Gene3D" id="3.90.320.10">
    <property type="match status" value="1"/>
</dbReference>
<evidence type="ECO:0000256" key="10">
    <source>
        <dbReference type="ARBA" id="ARBA00023125"/>
    </source>
</evidence>
<dbReference type="InterPro" id="IPR038726">
    <property type="entry name" value="PDDEXK_AddAB-type"/>
</dbReference>
<dbReference type="HAMAP" id="MF_01485">
    <property type="entry name" value="RecB"/>
    <property type="match status" value="1"/>
</dbReference>
<proteinExistence type="inferred from homology"/>
<evidence type="ECO:0000256" key="6">
    <source>
        <dbReference type="ARBA" id="ARBA00022806"/>
    </source>
</evidence>
<evidence type="ECO:0000256" key="11">
    <source>
        <dbReference type="ARBA" id="ARBA00023204"/>
    </source>
</evidence>
<keyword evidence="11 15" id="KW-0234">DNA repair</keyword>
<feature type="binding site" evidence="15">
    <location>
        <position position="1189"/>
    </location>
    <ligand>
        <name>Mg(2+)</name>
        <dbReference type="ChEBI" id="CHEBI:18420"/>
    </ligand>
</feature>
<keyword evidence="4 15" id="KW-0227">DNA damage</keyword>
<evidence type="ECO:0000256" key="7">
    <source>
        <dbReference type="ARBA" id="ARBA00022839"/>
    </source>
</evidence>
<keyword evidence="1 15" id="KW-0540">Nuclease</keyword>
<dbReference type="RefSeq" id="WP_386720853.1">
    <property type="nucleotide sequence ID" value="NZ_JBHRSZ010000004.1"/>
</dbReference>
<dbReference type="EMBL" id="JBHRSZ010000004">
    <property type="protein sequence ID" value="MFC3151664.1"/>
    <property type="molecule type" value="Genomic_DNA"/>
</dbReference>
<dbReference type="Proteomes" id="UP001595476">
    <property type="component" value="Unassembled WGS sequence"/>
</dbReference>
<keyword evidence="5 15" id="KW-0378">Hydrolase</keyword>
<evidence type="ECO:0000256" key="13">
    <source>
        <dbReference type="ARBA" id="ARBA00034617"/>
    </source>
</evidence>
<comment type="domain">
    <text evidence="15">The C-terminal domain has nuclease activity and interacts with RecD. It interacts with RecA, facilitating its loading onto ssDNA.</text>
</comment>
<dbReference type="PROSITE" id="PS51217">
    <property type="entry name" value="UVRD_HELICASE_CTER"/>
    <property type="match status" value="1"/>
</dbReference>
<dbReference type="EC" id="3.1.11.5" evidence="15"/>
<evidence type="ECO:0000313" key="19">
    <source>
        <dbReference type="EMBL" id="MFC3151664.1"/>
    </source>
</evidence>
<comment type="catalytic activity">
    <reaction evidence="15">
        <text>Exonucleolytic cleavage (in the presence of ATP) in either 5'- to 3'- or 3'- to 5'-direction to yield 5'-phosphooligonucleotides.</text>
        <dbReference type="EC" id="3.1.11.5"/>
    </reaction>
</comment>
<dbReference type="PANTHER" id="PTHR11070">
    <property type="entry name" value="UVRD / RECB / PCRA DNA HELICASE FAMILY MEMBER"/>
    <property type="match status" value="1"/>
</dbReference>
<evidence type="ECO:0000256" key="2">
    <source>
        <dbReference type="ARBA" id="ARBA00022723"/>
    </source>
</evidence>
<dbReference type="Gene3D" id="1.10.486.10">
    <property type="entry name" value="PCRA, domain 4"/>
    <property type="match status" value="1"/>
</dbReference>
<evidence type="ECO:0000259" key="18">
    <source>
        <dbReference type="PROSITE" id="PS51217"/>
    </source>
</evidence>
<evidence type="ECO:0000313" key="20">
    <source>
        <dbReference type="Proteomes" id="UP001595476"/>
    </source>
</evidence>
<dbReference type="InterPro" id="IPR004586">
    <property type="entry name" value="RecB"/>
</dbReference>
<comment type="cofactor">
    <cofactor evidence="15">
        <name>Mg(2+)</name>
        <dbReference type="ChEBI" id="CHEBI:18420"/>
    </cofactor>
    <text evidence="15">Binds 1 Mg(2+) ion per subunit.</text>
</comment>
<dbReference type="Pfam" id="PF00580">
    <property type="entry name" value="UvrD-helicase"/>
    <property type="match status" value="1"/>
</dbReference>
<reference evidence="20" key="1">
    <citation type="journal article" date="2019" name="Int. J. Syst. Evol. Microbiol.">
        <title>The Global Catalogue of Microorganisms (GCM) 10K type strain sequencing project: providing services to taxonomists for standard genome sequencing and annotation.</title>
        <authorList>
            <consortium name="The Broad Institute Genomics Platform"/>
            <consortium name="The Broad Institute Genome Sequencing Center for Infectious Disease"/>
            <person name="Wu L."/>
            <person name="Ma J."/>
        </authorList>
    </citation>
    <scope>NUCLEOTIDE SEQUENCE [LARGE SCALE GENOMIC DNA]</scope>
    <source>
        <strain evidence="20">KCTC 52438</strain>
    </source>
</reference>
<dbReference type="EC" id="5.6.2.4" evidence="15"/>
<comment type="subunit">
    <text evidence="15">Heterotrimer of RecB, RecC and RecD. All subunits contribute to DNA-binding. Interacts with RecA.</text>
</comment>
<evidence type="ECO:0000256" key="4">
    <source>
        <dbReference type="ARBA" id="ARBA00022763"/>
    </source>
</evidence>
<dbReference type="NCBIfam" id="TIGR00609">
    <property type="entry name" value="recB"/>
    <property type="match status" value="1"/>
</dbReference>
<feature type="domain" description="UvrD-like helicase C-terminal" evidence="18">
    <location>
        <begin position="518"/>
        <end position="788"/>
    </location>
</feature>
<keyword evidence="3 15" id="KW-0547">Nucleotide-binding</keyword>
<comment type="domain">
    <text evidence="15">The N-terminal DNA-binding domain is a ssDNA-dependent ATPase and has ATP-dependent 3'-5' helicase function. This domain interacts with RecC.</text>
</comment>
<comment type="similarity">
    <text evidence="15">Belongs to the helicase family. UvrD subfamily.</text>
</comment>